<evidence type="ECO:0000313" key="2">
    <source>
        <dbReference type="Proteomes" id="UP000237438"/>
    </source>
</evidence>
<sequence>MTSVDSALASASVRSWSGRSPTPYIERNNCFSRIDDRCRIQAASEALQAEHTVLTTISKSFDLAIQSFKEIAREHLAKQVAAHIAETIQGFTGSKLSTLENATENRIFVRLPEGHASRQHHIHAVKAALTQKLGLNGRPVKVVQIVKSGLAILPADANQAAQLLEKAPEITVFSGSIVEKAEK</sequence>
<dbReference type="OrthoDB" id="4526357at2759"/>
<dbReference type="AlphaFoldDB" id="A0A2S4PNM4"/>
<gene>
    <name evidence="1" type="ORF">EPUL_003809</name>
</gene>
<proteinExistence type="predicted"/>
<reference evidence="1 2" key="1">
    <citation type="submission" date="2017-10" db="EMBL/GenBank/DDBJ databases">
        <title>Development of genomic resources for the powdery mildew, Erysiphe pulchra.</title>
        <authorList>
            <person name="Wadl P.A."/>
            <person name="Mack B.M."/>
            <person name="Moore G."/>
            <person name="Beltz S.B."/>
        </authorList>
    </citation>
    <scope>NUCLEOTIDE SEQUENCE [LARGE SCALE GENOMIC DNA]</scope>
    <source>
        <strain evidence="1">Cflorida</strain>
    </source>
</reference>
<dbReference type="EMBL" id="PEDP01001455">
    <property type="protein sequence ID" value="POS83628.1"/>
    <property type="molecule type" value="Genomic_DNA"/>
</dbReference>
<comment type="caution">
    <text evidence="1">The sequence shown here is derived from an EMBL/GenBank/DDBJ whole genome shotgun (WGS) entry which is preliminary data.</text>
</comment>
<protein>
    <submittedName>
        <fullName evidence="1">Uncharacterized protein</fullName>
    </submittedName>
</protein>
<evidence type="ECO:0000313" key="1">
    <source>
        <dbReference type="EMBL" id="POS83628.1"/>
    </source>
</evidence>
<keyword evidence="2" id="KW-1185">Reference proteome</keyword>
<name>A0A2S4PNM4_9PEZI</name>
<dbReference type="Proteomes" id="UP000237438">
    <property type="component" value="Unassembled WGS sequence"/>
</dbReference>
<accession>A0A2S4PNM4</accession>
<organism evidence="1 2">
    <name type="scientific">Erysiphe pulchra</name>
    <dbReference type="NCBI Taxonomy" id="225359"/>
    <lineage>
        <taxon>Eukaryota</taxon>
        <taxon>Fungi</taxon>
        <taxon>Dikarya</taxon>
        <taxon>Ascomycota</taxon>
        <taxon>Pezizomycotina</taxon>
        <taxon>Leotiomycetes</taxon>
        <taxon>Erysiphales</taxon>
        <taxon>Erysiphaceae</taxon>
        <taxon>Erysiphe</taxon>
    </lineage>
</organism>